<dbReference type="EMBL" id="PQXF01000055">
    <property type="protein sequence ID" value="PXF57618.1"/>
    <property type="molecule type" value="Genomic_DNA"/>
</dbReference>
<evidence type="ECO:0000313" key="2">
    <source>
        <dbReference type="Proteomes" id="UP000248329"/>
    </source>
</evidence>
<reference evidence="1" key="1">
    <citation type="submission" date="2018-01" db="EMBL/GenBank/DDBJ databases">
        <authorList>
            <person name="Krukenberg V."/>
        </authorList>
    </citation>
    <scope>NUCLEOTIDE SEQUENCE</scope>
    <source>
        <strain evidence="1">E20ANME2</strain>
    </source>
</reference>
<sequence>MALAPDFISTLPIDVWTKWAPIILAYPTLSGAGDEKPHRKLTKLAYEHTPDDIIRTLLVMIDKQNKEGDHIFITSKVEDCWDARLADALLSKAKDEKLRHECMGSILNDLLDHKIGEAKVFAESLVHLPLPLSEDERNRAITAACALMNHAEDASWPVVGPVIREDVEFGREVISAIAHDSYRDAASIGQQLTEAHLADLYTWLVRQYPHAEDPKHDDTHIAHFVGPREDVADFRDSILRYLKERGTYQACDAIQRISYELPELDWLKWALWEARNNTRRCTWVPPQPADILEMASDSRKRLVQSGNQLIDVLIESLKRLEEKLQDETPAARDIWDQESVDKKRYRPIDENGFSDYVKRHLDGDLKQRGITVSREVEIRRGEGSGKGEHTDIHVDAVVRGSNEKNHDSVSVIIEVKGCWHKERNTAMKTQLVDRYLRDNRCQHGIYLVGWFNCDQWDGEDSRRKKCPNHNIYTEQEKLDAQAADLSQQGVRIKAFVMNTALR</sequence>
<comment type="caution">
    <text evidence="1">The sequence shown here is derived from an EMBL/GenBank/DDBJ whole genome shotgun (WGS) entry which is preliminary data.</text>
</comment>
<gene>
    <name evidence="1" type="ORF">C4B59_14925</name>
</gene>
<proteinExistence type="predicted"/>
<accession>A0AC61KZK0</accession>
<evidence type="ECO:0000313" key="1">
    <source>
        <dbReference type="EMBL" id="PXF57618.1"/>
    </source>
</evidence>
<name>A0AC61KZK0_9EURY</name>
<dbReference type="Proteomes" id="UP000248329">
    <property type="component" value="Unassembled WGS sequence"/>
</dbReference>
<organism evidence="1 2">
    <name type="scientific">Candidatus Methanogaster sp</name>
    <dbReference type="NCBI Taxonomy" id="3386292"/>
    <lineage>
        <taxon>Archaea</taxon>
        <taxon>Methanobacteriati</taxon>
        <taxon>Methanobacteriota</taxon>
        <taxon>Stenosarchaea group</taxon>
        <taxon>Methanomicrobia</taxon>
        <taxon>Methanosarcinales</taxon>
        <taxon>ANME-2 cluster</taxon>
        <taxon>Candidatus Methanogasteraceae</taxon>
        <taxon>Candidatus Methanogaster</taxon>
    </lineage>
</organism>
<protein>
    <submittedName>
        <fullName evidence="1">Uncharacterized protein</fullName>
    </submittedName>
</protein>